<keyword evidence="3" id="KW-0645">Protease</keyword>
<proteinExistence type="inferred from homology"/>
<dbReference type="EMBL" id="JAGQDD010000010">
    <property type="protein sequence ID" value="MBQ0931698.1"/>
    <property type="molecule type" value="Genomic_DNA"/>
</dbReference>
<dbReference type="GO" id="GO:0046872">
    <property type="term" value="F:metal ion binding"/>
    <property type="evidence" value="ECO:0007669"/>
    <property type="project" value="UniProtKB-KW"/>
</dbReference>
<dbReference type="CDD" id="cd06062">
    <property type="entry name" value="H2MP_MemB-H2up"/>
    <property type="match status" value="1"/>
</dbReference>
<evidence type="ECO:0000256" key="1">
    <source>
        <dbReference type="ARBA" id="ARBA00006814"/>
    </source>
</evidence>
<dbReference type="InterPro" id="IPR000671">
    <property type="entry name" value="Peptidase_A31"/>
</dbReference>
<evidence type="ECO:0000256" key="5">
    <source>
        <dbReference type="ARBA" id="ARBA00022750"/>
    </source>
</evidence>
<name>A0A941BHK1_9BURK</name>
<dbReference type="GO" id="GO:0016485">
    <property type="term" value="P:protein processing"/>
    <property type="evidence" value="ECO:0007669"/>
    <property type="project" value="InterPro"/>
</dbReference>
<protein>
    <submittedName>
        <fullName evidence="8">HyaD/HybD family hydrogenase maturation endopeptidase</fullName>
    </submittedName>
</protein>
<dbReference type="AlphaFoldDB" id="A0A941BHK1"/>
<sequence length="227" mass="24513">MNDLTTSRTPEPGCNAAGDNDETIVVLGIGNVLWADEGFGVRCVEALDARYRFAPNVRLVDGGTQGLYLIQHVQEAAKLLILDAIDYGLAPGTLHQVENEEVPRFLGAKKMSLHQTGFQEVLMLAQLTERYPAEVLLIGCQPEQLEDYGGSLRPVVKAALEQAVDLAVARLRAWGADPQPREAPPAESESVSVPTLSLAAYESGRPSADSACRVGDERFIMTAPERA</sequence>
<feature type="binding site" evidence="7">
    <location>
        <position position="37"/>
    </location>
    <ligand>
        <name>Ni(2+)</name>
        <dbReference type="ChEBI" id="CHEBI:49786"/>
    </ligand>
</feature>
<dbReference type="NCBIfam" id="TIGR00072">
    <property type="entry name" value="hydrog_prot"/>
    <property type="match status" value="1"/>
</dbReference>
<dbReference type="FunFam" id="3.40.50.1450:FF:000002">
    <property type="entry name" value="Hydrogenase 1 maturation protease"/>
    <property type="match status" value="1"/>
</dbReference>
<dbReference type="RefSeq" id="WP_210854668.1">
    <property type="nucleotide sequence ID" value="NZ_JAGQDD010000010.1"/>
</dbReference>
<dbReference type="PANTHER" id="PTHR30302:SF1">
    <property type="entry name" value="HYDROGENASE 2 MATURATION PROTEASE"/>
    <property type="match status" value="1"/>
</dbReference>
<evidence type="ECO:0000256" key="3">
    <source>
        <dbReference type="ARBA" id="ARBA00022670"/>
    </source>
</evidence>
<evidence type="ECO:0000313" key="9">
    <source>
        <dbReference type="Proteomes" id="UP000676246"/>
    </source>
</evidence>
<dbReference type="PRINTS" id="PR00446">
    <property type="entry name" value="HYDRGNUPTAKE"/>
</dbReference>
<dbReference type="InterPro" id="IPR004419">
    <property type="entry name" value="Pept_A31_hyd_express"/>
</dbReference>
<keyword evidence="6" id="KW-0378">Hydrolase</keyword>
<evidence type="ECO:0000313" key="8">
    <source>
        <dbReference type="EMBL" id="MBQ0931698.1"/>
    </source>
</evidence>
<feature type="binding site" evidence="7">
    <location>
        <position position="114"/>
    </location>
    <ligand>
        <name>Ni(2+)</name>
        <dbReference type="ChEBI" id="CHEBI:49786"/>
    </ligand>
</feature>
<dbReference type="NCBIfam" id="TIGR00140">
    <property type="entry name" value="hupD"/>
    <property type="match status" value="1"/>
</dbReference>
<dbReference type="InterPro" id="IPR023430">
    <property type="entry name" value="Pept_HybD-like_dom_sf"/>
</dbReference>
<reference evidence="8 9" key="1">
    <citation type="submission" date="2021-04" db="EMBL/GenBank/DDBJ databases">
        <title>The genome sequence of Ideonella sp. 3Y2.</title>
        <authorList>
            <person name="Liu Y."/>
        </authorList>
    </citation>
    <scope>NUCLEOTIDE SEQUENCE [LARGE SCALE GENOMIC DNA]</scope>
    <source>
        <strain evidence="8 9">3Y2</strain>
    </source>
</reference>
<keyword evidence="5" id="KW-0064">Aspartyl protease</keyword>
<evidence type="ECO:0000256" key="4">
    <source>
        <dbReference type="ARBA" id="ARBA00022723"/>
    </source>
</evidence>
<dbReference type="Proteomes" id="UP000676246">
    <property type="component" value="Unassembled WGS sequence"/>
</dbReference>
<organism evidence="8 9">
    <name type="scientific">Ideonella alba</name>
    <dbReference type="NCBI Taxonomy" id="2824118"/>
    <lineage>
        <taxon>Bacteria</taxon>
        <taxon>Pseudomonadati</taxon>
        <taxon>Pseudomonadota</taxon>
        <taxon>Betaproteobacteria</taxon>
        <taxon>Burkholderiales</taxon>
        <taxon>Sphaerotilaceae</taxon>
        <taxon>Ideonella</taxon>
    </lineage>
</organism>
<comment type="similarity">
    <text evidence="1">Belongs to the peptidase A31 family.</text>
</comment>
<accession>A0A941BHK1</accession>
<dbReference type="Gene3D" id="3.40.50.1450">
    <property type="entry name" value="HybD-like"/>
    <property type="match status" value="1"/>
</dbReference>
<evidence type="ECO:0000256" key="2">
    <source>
        <dbReference type="ARBA" id="ARBA00022596"/>
    </source>
</evidence>
<keyword evidence="2 7" id="KW-0533">Nickel</keyword>
<dbReference type="PANTHER" id="PTHR30302">
    <property type="entry name" value="HYDROGENASE 1 MATURATION PROTEASE"/>
    <property type="match status" value="1"/>
</dbReference>
<comment type="caution">
    <text evidence="8">The sequence shown here is derived from an EMBL/GenBank/DDBJ whole genome shotgun (WGS) entry which is preliminary data.</text>
</comment>
<dbReference type="GO" id="GO:0008047">
    <property type="term" value="F:enzyme activator activity"/>
    <property type="evidence" value="ECO:0007669"/>
    <property type="project" value="InterPro"/>
</dbReference>
<dbReference type="SUPFAM" id="SSF53163">
    <property type="entry name" value="HybD-like"/>
    <property type="match status" value="1"/>
</dbReference>
<keyword evidence="9" id="KW-1185">Reference proteome</keyword>
<dbReference type="GO" id="GO:0004190">
    <property type="term" value="F:aspartic-type endopeptidase activity"/>
    <property type="evidence" value="ECO:0007669"/>
    <property type="project" value="UniProtKB-KW"/>
</dbReference>
<feature type="binding site" evidence="7">
    <location>
        <position position="83"/>
    </location>
    <ligand>
        <name>Ni(2+)</name>
        <dbReference type="ChEBI" id="CHEBI:49786"/>
    </ligand>
</feature>
<dbReference type="Pfam" id="PF01750">
    <property type="entry name" value="HycI"/>
    <property type="match status" value="1"/>
</dbReference>
<keyword evidence="4 7" id="KW-0479">Metal-binding</keyword>
<gene>
    <name evidence="8" type="ORF">KAK03_14525</name>
</gene>
<evidence type="ECO:0000256" key="6">
    <source>
        <dbReference type="ARBA" id="ARBA00022801"/>
    </source>
</evidence>
<evidence type="ECO:0000256" key="7">
    <source>
        <dbReference type="PIRSR" id="PIRSR604419-1"/>
    </source>
</evidence>